<dbReference type="InterPro" id="IPR023828">
    <property type="entry name" value="Peptidase_S8_Ser-AS"/>
</dbReference>
<proteinExistence type="inferred from homology"/>
<feature type="chain" id="PRO_5039275623" description="Peptidase S8/S53 domain-containing protein" evidence="6">
    <location>
        <begin position="24"/>
        <end position="515"/>
    </location>
</feature>
<dbReference type="InterPro" id="IPR036852">
    <property type="entry name" value="Peptidase_S8/S53_dom_sf"/>
</dbReference>
<reference evidence="8 9" key="1">
    <citation type="submission" date="2017-12" db="EMBL/GenBank/DDBJ databases">
        <title>Phylogenetic diversity of female urinary microbiome.</title>
        <authorList>
            <person name="Thomas-White K."/>
            <person name="Wolfe A.J."/>
        </authorList>
    </citation>
    <scope>NUCLEOTIDE SEQUENCE [LARGE SCALE GENOMIC DNA]</scope>
    <source>
        <strain evidence="8 9">UMB1298</strain>
    </source>
</reference>
<keyword evidence="4" id="KW-0720">Serine protease</keyword>
<keyword evidence="2" id="KW-0645">Protease</keyword>
<dbReference type="RefSeq" id="WP_101849514.1">
    <property type="nucleotide sequence ID" value="NZ_PKIZ01000009.1"/>
</dbReference>
<evidence type="ECO:0000256" key="6">
    <source>
        <dbReference type="SAM" id="SignalP"/>
    </source>
</evidence>
<dbReference type="EMBL" id="PKIZ01000009">
    <property type="protein sequence ID" value="PKZ41777.1"/>
    <property type="molecule type" value="Genomic_DNA"/>
</dbReference>
<dbReference type="Pfam" id="PF00082">
    <property type="entry name" value="Peptidase_S8"/>
    <property type="match status" value="1"/>
</dbReference>
<dbReference type="GO" id="GO:0006508">
    <property type="term" value="P:proteolysis"/>
    <property type="evidence" value="ECO:0007669"/>
    <property type="project" value="UniProtKB-KW"/>
</dbReference>
<dbReference type="InterPro" id="IPR050131">
    <property type="entry name" value="Peptidase_S8_subtilisin-like"/>
</dbReference>
<evidence type="ECO:0000256" key="2">
    <source>
        <dbReference type="ARBA" id="ARBA00022670"/>
    </source>
</evidence>
<dbReference type="GO" id="GO:0004252">
    <property type="term" value="F:serine-type endopeptidase activity"/>
    <property type="evidence" value="ECO:0007669"/>
    <property type="project" value="InterPro"/>
</dbReference>
<comment type="caution">
    <text evidence="5">Lacks conserved residue(s) required for the propagation of feature annotation.</text>
</comment>
<protein>
    <recommendedName>
        <fullName evidence="7">Peptidase S8/S53 domain-containing protein</fullName>
    </recommendedName>
</protein>
<dbReference type="InterPro" id="IPR000209">
    <property type="entry name" value="Peptidase_S8/S53_dom"/>
</dbReference>
<evidence type="ECO:0000256" key="4">
    <source>
        <dbReference type="ARBA" id="ARBA00022825"/>
    </source>
</evidence>
<evidence type="ECO:0000313" key="9">
    <source>
        <dbReference type="Proteomes" id="UP000234206"/>
    </source>
</evidence>
<dbReference type="PANTHER" id="PTHR43806:SF11">
    <property type="entry name" value="CEREVISIN-RELATED"/>
    <property type="match status" value="1"/>
</dbReference>
<evidence type="ECO:0000313" key="8">
    <source>
        <dbReference type="EMBL" id="PKZ41777.1"/>
    </source>
</evidence>
<name>A0A2I1PAX8_9MICO</name>
<organism evidence="8 9">
    <name type="scientific">Kytococcus schroeteri</name>
    <dbReference type="NCBI Taxonomy" id="138300"/>
    <lineage>
        <taxon>Bacteria</taxon>
        <taxon>Bacillati</taxon>
        <taxon>Actinomycetota</taxon>
        <taxon>Actinomycetes</taxon>
        <taxon>Micrococcales</taxon>
        <taxon>Kytococcaceae</taxon>
        <taxon>Kytococcus</taxon>
    </lineage>
</organism>
<feature type="signal peptide" evidence="6">
    <location>
        <begin position="1"/>
        <end position="23"/>
    </location>
</feature>
<feature type="domain" description="Peptidase S8/S53" evidence="7">
    <location>
        <begin position="250"/>
        <end position="488"/>
    </location>
</feature>
<keyword evidence="6" id="KW-0732">Signal</keyword>
<dbReference type="OrthoDB" id="9790784at2"/>
<evidence type="ECO:0000256" key="1">
    <source>
        <dbReference type="ARBA" id="ARBA00011073"/>
    </source>
</evidence>
<dbReference type="PROSITE" id="PS51892">
    <property type="entry name" value="SUBTILASE"/>
    <property type="match status" value="1"/>
</dbReference>
<dbReference type="AlphaFoldDB" id="A0A2I1PAX8"/>
<evidence type="ECO:0000256" key="5">
    <source>
        <dbReference type="PROSITE-ProRule" id="PRU01240"/>
    </source>
</evidence>
<dbReference type="PROSITE" id="PS00138">
    <property type="entry name" value="SUBTILASE_SER"/>
    <property type="match status" value="1"/>
</dbReference>
<dbReference type="PANTHER" id="PTHR43806">
    <property type="entry name" value="PEPTIDASE S8"/>
    <property type="match status" value="1"/>
</dbReference>
<keyword evidence="3" id="KW-0378">Hydrolase</keyword>
<dbReference type="Gene3D" id="3.40.50.200">
    <property type="entry name" value="Peptidase S8/S53 domain"/>
    <property type="match status" value="1"/>
</dbReference>
<comment type="similarity">
    <text evidence="1 5">Belongs to the peptidase S8 family.</text>
</comment>
<keyword evidence="9" id="KW-1185">Reference proteome</keyword>
<evidence type="ECO:0000259" key="7">
    <source>
        <dbReference type="Pfam" id="PF00082"/>
    </source>
</evidence>
<gene>
    <name evidence="8" type="ORF">CYJ76_05880</name>
</gene>
<evidence type="ECO:0000256" key="3">
    <source>
        <dbReference type="ARBA" id="ARBA00022801"/>
    </source>
</evidence>
<dbReference type="SUPFAM" id="SSF52743">
    <property type="entry name" value="Subtilisin-like"/>
    <property type="match status" value="1"/>
</dbReference>
<accession>A0A2I1PAX8</accession>
<dbReference type="InterPro" id="IPR015500">
    <property type="entry name" value="Peptidase_S8_subtilisin-rel"/>
</dbReference>
<dbReference type="Proteomes" id="UP000234206">
    <property type="component" value="Unassembled WGS sequence"/>
</dbReference>
<dbReference type="PRINTS" id="PR00723">
    <property type="entry name" value="SUBTILISIN"/>
</dbReference>
<sequence length="515" mass="51917">MSRFLTTAVAAAMAGALSVPVAAGATQHRSEAELTPRLAASADSAPSALHPTEGRSATRIQVKLAEGSSSALRTAALSGEGDSRVAALNRSGTLRDVRPMVDAPASSLRALKATAEQRSGDEQADMSLWLVAEVAPGEMADTLAQLNADPAVEVAMAAPLPVQPPRAGTSPATPLAALRADATDPVNPLATPDFTDRQSYRGPASEQGIEALAAHEMPGGKGKNVAVADVEFGWTMDHEDLTQLAREDALIANGTPSYSYPEHGTAVMGEIIGDANEFGVTGIAPEATGYVANAVSSEAGFTPGAAIAGAAEVLEPGDVILLEQQLTGGRGGFAPVEIDPAAYDAIKTAVAKGIHVVEAAGNGAQDLDDPCYGGEGFPDGKGDSGAIIVGAGASSRSGRTPGEVLSYSTYGSRVNVQGWGEMVASAGYGDLQGGYASTQYTDVFSGTSSASPIVTGAVALVSSIAQEKGVELDPAAMRTLLMETGTPQAGNDSAHIGPLPNVVKAVEGLGSGSAE</sequence>
<comment type="caution">
    <text evidence="8">The sequence shown here is derived from an EMBL/GenBank/DDBJ whole genome shotgun (WGS) entry which is preliminary data.</text>
</comment>